<dbReference type="InterPro" id="IPR001962">
    <property type="entry name" value="Asn_synthase"/>
</dbReference>
<dbReference type="PANTHER" id="PTHR11772:SF46">
    <property type="entry name" value="ASPARAGINE SYNTHETASE DOMAIN-CONTAINING PROTEIN"/>
    <property type="match status" value="1"/>
</dbReference>
<proteinExistence type="predicted"/>
<dbReference type="GO" id="GO:0004066">
    <property type="term" value="F:asparagine synthase (glutamine-hydrolyzing) activity"/>
    <property type="evidence" value="ECO:0007669"/>
    <property type="project" value="InterPro"/>
</dbReference>
<dbReference type="GO" id="GO:0006529">
    <property type="term" value="P:asparagine biosynthetic process"/>
    <property type="evidence" value="ECO:0007669"/>
    <property type="project" value="InterPro"/>
</dbReference>
<evidence type="ECO:0000256" key="2">
    <source>
        <dbReference type="ARBA" id="ARBA00022840"/>
    </source>
</evidence>
<keyword evidence="2" id="KW-0067">ATP-binding</keyword>
<dbReference type="STRING" id="109895.A0A507EC97"/>
<dbReference type="SUPFAM" id="SSF52402">
    <property type="entry name" value="Adenine nucleotide alpha hydrolases-like"/>
    <property type="match status" value="1"/>
</dbReference>
<feature type="domain" description="Asparagine synthetase" evidence="3">
    <location>
        <begin position="179"/>
        <end position="259"/>
    </location>
</feature>
<gene>
    <name evidence="4" type="ORF">PhCBS80983_g01450</name>
</gene>
<dbReference type="CDD" id="cd01991">
    <property type="entry name" value="Asn_synthase_B_C"/>
    <property type="match status" value="1"/>
</dbReference>
<sequence>MSPRAPELRSTLLSVCDSHNGTVDCILLSGGLDTSIFADAGHEILGLKTAVTVVCGQNQPDEPYATAIAAKRGLDHHIVRLSSPMELVTEGDILNLCVRTLFTFDPMELRNAVVIAKGLLKCKALGAKSIVTGDGADELFAGYSFMKSMSPGRLKRYIGRLAVPGVMRFCAGPLGKELGLTVVQPFLDEKVVAIAVKCPKSALLRETEDGVVHGKYLLREAFPEALSQWRKKDPIEVGSGTSILPKIFAERSNDKLFAAEVQSILEKDQVKIRDPEHLHYYRVFKNTFAIERRDQFFCVVCGEWPAREGSLPTDVQDGDDVDQ</sequence>
<dbReference type="Gene3D" id="3.40.50.620">
    <property type="entry name" value="HUPs"/>
    <property type="match status" value="1"/>
</dbReference>
<organism evidence="4 5">
    <name type="scientific">Powellomyces hirtus</name>
    <dbReference type="NCBI Taxonomy" id="109895"/>
    <lineage>
        <taxon>Eukaryota</taxon>
        <taxon>Fungi</taxon>
        <taxon>Fungi incertae sedis</taxon>
        <taxon>Chytridiomycota</taxon>
        <taxon>Chytridiomycota incertae sedis</taxon>
        <taxon>Chytridiomycetes</taxon>
        <taxon>Spizellomycetales</taxon>
        <taxon>Powellomycetaceae</taxon>
        <taxon>Powellomyces</taxon>
    </lineage>
</organism>
<dbReference type="PANTHER" id="PTHR11772">
    <property type="entry name" value="ASPARAGINE SYNTHETASE"/>
    <property type="match status" value="1"/>
</dbReference>
<dbReference type="Pfam" id="PF00733">
    <property type="entry name" value="Asn_synthase"/>
    <property type="match status" value="2"/>
</dbReference>
<dbReference type="EMBL" id="QEAQ01000011">
    <property type="protein sequence ID" value="TPX60955.1"/>
    <property type="molecule type" value="Genomic_DNA"/>
</dbReference>
<keyword evidence="5" id="KW-1185">Reference proteome</keyword>
<evidence type="ECO:0000313" key="5">
    <source>
        <dbReference type="Proteomes" id="UP000318582"/>
    </source>
</evidence>
<dbReference type="AlphaFoldDB" id="A0A507EC97"/>
<dbReference type="Proteomes" id="UP000318582">
    <property type="component" value="Unassembled WGS sequence"/>
</dbReference>
<comment type="caution">
    <text evidence="4">The sequence shown here is derived from an EMBL/GenBank/DDBJ whole genome shotgun (WGS) entry which is preliminary data.</text>
</comment>
<evidence type="ECO:0000313" key="4">
    <source>
        <dbReference type="EMBL" id="TPX60955.1"/>
    </source>
</evidence>
<accession>A0A507EC97</accession>
<dbReference type="GO" id="GO:0005524">
    <property type="term" value="F:ATP binding"/>
    <property type="evidence" value="ECO:0007669"/>
    <property type="project" value="UniProtKB-KW"/>
</dbReference>
<evidence type="ECO:0000259" key="3">
    <source>
        <dbReference type="Pfam" id="PF00733"/>
    </source>
</evidence>
<dbReference type="InterPro" id="IPR050795">
    <property type="entry name" value="Asn_Synthetase"/>
</dbReference>
<feature type="domain" description="Asparagine synthetase" evidence="3">
    <location>
        <begin position="25"/>
        <end position="149"/>
    </location>
</feature>
<protein>
    <recommendedName>
        <fullName evidence="3">Asparagine synthetase domain-containing protein</fullName>
    </recommendedName>
</protein>
<dbReference type="InterPro" id="IPR014729">
    <property type="entry name" value="Rossmann-like_a/b/a_fold"/>
</dbReference>
<dbReference type="GO" id="GO:0005829">
    <property type="term" value="C:cytosol"/>
    <property type="evidence" value="ECO:0007669"/>
    <property type="project" value="TreeGrafter"/>
</dbReference>
<name>A0A507EC97_9FUNG</name>
<reference evidence="4 5" key="1">
    <citation type="journal article" date="2019" name="Sci. Rep.">
        <title>Comparative genomics of chytrid fungi reveal insights into the obligate biotrophic and pathogenic lifestyle of Synchytrium endobioticum.</title>
        <authorList>
            <person name="van de Vossenberg B.T.L.H."/>
            <person name="Warris S."/>
            <person name="Nguyen H.D.T."/>
            <person name="van Gent-Pelzer M.P.E."/>
            <person name="Joly D.L."/>
            <person name="van de Geest H.C."/>
            <person name="Bonants P.J.M."/>
            <person name="Smith D.S."/>
            <person name="Levesque C.A."/>
            <person name="van der Lee T.A.J."/>
        </authorList>
    </citation>
    <scope>NUCLEOTIDE SEQUENCE [LARGE SCALE GENOMIC DNA]</scope>
    <source>
        <strain evidence="4 5">CBS 809.83</strain>
    </source>
</reference>
<evidence type="ECO:0000256" key="1">
    <source>
        <dbReference type="ARBA" id="ARBA00022741"/>
    </source>
</evidence>
<keyword evidence="1" id="KW-0547">Nucleotide-binding</keyword>